<reference evidence="3" key="2">
    <citation type="submission" date="2015-01" db="EMBL/GenBank/DDBJ databases">
        <title>Evolutionary Origins and Diversification of the Mycorrhizal Mutualists.</title>
        <authorList>
            <consortium name="DOE Joint Genome Institute"/>
            <consortium name="Mycorrhizal Genomics Consortium"/>
            <person name="Kohler A."/>
            <person name="Kuo A."/>
            <person name="Nagy L.G."/>
            <person name="Floudas D."/>
            <person name="Copeland A."/>
            <person name="Barry K.W."/>
            <person name="Cichocki N."/>
            <person name="Veneault-Fourrey C."/>
            <person name="LaButti K."/>
            <person name="Lindquist E.A."/>
            <person name="Lipzen A."/>
            <person name="Lundell T."/>
            <person name="Morin E."/>
            <person name="Murat C."/>
            <person name="Riley R."/>
            <person name="Ohm R."/>
            <person name="Sun H."/>
            <person name="Tunlid A."/>
            <person name="Henrissat B."/>
            <person name="Grigoriev I.V."/>
            <person name="Hibbett D.S."/>
            <person name="Martin F."/>
        </authorList>
    </citation>
    <scope>NUCLEOTIDE SEQUENCE [LARGE SCALE GENOMIC DNA]</scope>
    <source>
        <strain evidence="3">ATCC 200175</strain>
    </source>
</reference>
<dbReference type="OrthoDB" id="5125733at2759"/>
<protein>
    <recommendedName>
        <fullName evidence="1">Heterokaryon incompatibility domain-containing protein</fullName>
    </recommendedName>
</protein>
<dbReference type="HOGENOM" id="CLU_002639_3_0_1"/>
<dbReference type="Pfam" id="PF06985">
    <property type="entry name" value="HET"/>
    <property type="match status" value="1"/>
</dbReference>
<sequence length="633" mass="70805">MSDVANETVDSLATEHILCLPCQESISTSRLLQSPSKGSEDFRQYFDYDTLETSSKGGCHLCSLFLGRVRQHNPIIGPITVTLQVSRSGGMTLLLRAGETAISSKSLGDLAILPAEDVEDTTIRTDTPFSFSSTTNFVDAHIAKSLASEATFSLAREWLHQCLQGHDKCMEAASAGQTKVRPSRLIDVGPNGRDPKVVITQGLNDTEPVYLTLSHCWGGADILRLLVENLDSLTVGIPMSALPTTFQDSIHITRKLGYQYIWIDSLCIIQNSISDWRICSAIMGEIYANSVCTIAALTARNSNEGCFFDHTRNPLFFRPCRITDGWSLQANRNVGVDLRMGLSPLPLHTRAWVVQERILAPRTLYYGSTGLAWECIQCSATEAVPWGEVSRFSPKASFFSINLESVEEIYDFWTDVQISYTRCLLTRFDDRLVAISGVIKRVETLTGWTNVWGLWRERMLEDILWFVDEPTRRPKTNQYLAPTWSWVGVEGRVMMAIGSPERRRWMAEVIDVGTAEGQGYVRFRASMRKVKCTANRLTMMNVGMETPGPMWEVDWDPDVSPTADDLGKELWCLLVARLPEYLGGVEAFDIGLVLAPRGTEWMRLGVFRQLRQGNNLFPEDSVLEGTLAEVVIV</sequence>
<organism evidence="2 3">
    <name type="scientific">Paxillus involutus ATCC 200175</name>
    <dbReference type="NCBI Taxonomy" id="664439"/>
    <lineage>
        <taxon>Eukaryota</taxon>
        <taxon>Fungi</taxon>
        <taxon>Dikarya</taxon>
        <taxon>Basidiomycota</taxon>
        <taxon>Agaricomycotina</taxon>
        <taxon>Agaricomycetes</taxon>
        <taxon>Agaricomycetidae</taxon>
        <taxon>Boletales</taxon>
        <taxon>Paxilineae</taxon>
        <taxon>Paxillaceae</taxon>
        <taxon>Paxillus</taxon>
    </lineage>
</organism>
<dbReference type="EMBL" id="KN819371">
    <property type="protein sequence ID" value="KIJ11936.1"/>
    <property type="molecule type" value="Genomic_DNA"/>
</dbReference>
<dbReference type="AlphaFoldDB" id="A0A0C9TX58"/>
<gene>
    <name evidence="2" type="ORF">PAXINDRAFT_137547</name>
</gene>
<dbReference type="PANTHER" id="PTHR33112:SF8">
    <property type="entry name" value="HETEROKARYON INCOMPATIBILITY DOMAIN-CONTAINING PROTEIN"/>
    <property type="match status" value="1"/>
</dbReference>
<evidence type="ECO:0000313" key="2">
    <source>
        <dbReference type="EMBL" id="KIJ11936.1"/>
    </source>
</evidence>
<dbReference type="PANTHER" id="PTHR33112">
    <property type="entry name" value="DOMAIN PROTEIN, PUTATIVE-RELATED"/>
    <property type="match status" value="1"/>
</dbReference>
<feature type="domain" description="Heterokaryon incompatibility" evidence="1">
    <location>
        <begin position="210"/>
        <end position="356"/>
    </location>
</feature>
<dbReference type="Proteomes" id="UP000053647">
    <property type="component" value="Unassembled WGS sequence"/>
</dbReference>
<proteinExistence type="predicted"/>
<name>A0A0C9TX58_PAXIN</name>
<reference evidence="2 3" key="1">
    <citation type="submission" date="2014-06" db="EMBL/GenBank/DDBJ databases">
        <authorList>
            <consortium name="DOE Joint Genome Institute"/>
            <person name="Kuo A."/>
            <person name="Kohler A."/>
            <person name="Nagy L.G."/>
            <person name="Floudas D."/>
            <person name="Copeland A."/>
            <person name="Barry K.W."/>
            <person name="Cichocki N."/>
            <person name="Veneault-Fourrey C."/>
            <person name="LaButti K."/>
            <person name="Lindquist E.A."/>
            <person name="Lipzen A."/>
            <person name="Lundell T."/>
            <person name="Morin E."/>
            <person name="Murat C."/>
            <person name="Sun H."/>
            <person name="Tunlid A."/>
            <person name="Henrissat B."/>
            <person name="Grigoriev I.V."/>
            <person name="Hibbett D.S."/>
            <person name="Martin F."/>
            <person name="Nordberg H.P."/>
            <person name="Cantor M.N."/>
            <person name="Hua S.X."/>
        </authorList>
    </citation>
    <scope>NUCLEOTIDE SEQUENCE [LARGE SCALE GENOMIC DNA]</scope>
    <source>
        <strain evidence="2 3">ATCC 200175</strain>
    </source>
</reference>
<evidence type="ECO:0000313" key="3">
    <source>
        <dbReference type="Proteomes" id="UP000053647"/>
    </source>
</evidence>
<keyword evidence="3" id="KW-1185">Reference proteome</keyword>
<accession>A0A0C9TX58</accession>
<evidence type="ECO:0000259" key="1">
    <source>
        <dbReference type="Pfam" id="PF06985"/>
    </source>
</evidence>
<dbReference type="InterPro" id="IPR010730">
    <property type="entry name" value="HET"/>
</dbReference>